<reference evidence="1" key="1">
    <citation type="submission" date="2021-03" db="EMBL/GenBank/DDBJ databases">
        <title>Molecular epidemiology and mechanisms of colistin and carbapenem resistance in Enterobacteriaceae from clinical isolates, the environment and porcine samples in Pretoria, South Africa.</title>
        <authorList>
            <person name="Bogoshi D."/>
            <person name="Mbelle N.M."/>
            <person name="Naidoo V."/>
            <person name="Osei Sekyere J."/>
        </authorList>
    </citation>
    <scope>NUCLEOTIDE SEQUENCE</scope>
    <source>
        <strain evidence="1">C052</strain>
    </source>
</reference>
<dbReference type="EMBL" id="JAGETQ010000037">
    <property type="protein sequence ID" value="MBO1916161.1"/>
    <property type="molecule type" value="Genomic_DNA"/>
</dbReference>
<organism evidence="1 2">
    <name type="scientific">Providencia rettgeri</name>
    <dbReference type="NCBI Taxonomy" id="587"/>
    <lineage>
        <taxon>Bacteria</taxon>
        <taxon>Pseudomonadati</taxon>
        <taxon>Pseudomonadota</taxon>
        <taxon>Gammaproteobacteria</taxon>
        <taxon>Enterobacterales</taxon>
        <taxon>Morganellaceae</taxon>
        <taxon>Providencia</taxon>
    </lineage>
</organism>
<proteinExistence type="predicted"/>
<evidence type="ECO:0000313" key="2">
    <source>
        <dbReference type="Proteomes" id="UP000664477"/>
    </source>
</evidence>
<accession>A0A939NG87</accession>
<comment type="caution">
    <text evidence="1">The sequence shown here is derived from an EMBL/GenBank/DDBJ whole genome shotgun (WGS) entry which is preliminary data.</text>
</comment>
<dbReference type="AlphaFoldDB" id="A0A939NG87"/>
<dbReference type="Proteomes" id="UP000664477">
    <property type="component" value="Unassembled WGS sequence"/>
</dbReference>
<evidence type="ECO:0000313" key="1">
    <source>
        <dbReference type="EMBL" id="MBO1916161.1"/>
    </source>
</evidence>
<gene>
    <name evidence="1" type="ORF">J4727_09050</name>
</gene>
<name>A0A939NG87_PRORE</name>
<protein>
    <submittedName>
        <fullName evidence="1">Uncharacterized protein</fullName>
    </submittedName>
</protein>
<sequence>MENKGNSLRWAVVANQWHCKATTRSLNEGGFNLQRYYLANRIIGVLKSKNRIIKKDCSVRQSYP</sequence>